<sequence>MLSLPDELLQNIVEIGAYLPQPMDYMPPEFDDHPEIGSKRPSSELRSLSLVNRRIRQICLPLLFAYLRISRHSSAKKFYEEHCLVPSPCPKLTRMLSLYGWCFRNRSDADMICRLLPFLEGVTSVRVELPEDEHLDAAILQSFQQHPTLTIVVNARAPSFYSLDRWVSLSVLNVVVEQFYFSYNTLSFRADVSRTYGAFELKRVTFYNHEFPLENSLPLPQFNGLSELTLFIDSRGPTAFSWLASFMSAHPQLRKLWIRNDSSGMHNLFDTPSFLRPLVEHFAFREQRRFGISSLGLSKIATGSSQEWHVTGLTLVAKLHWILNNSLLLETLSLVSSSFPAVELLALNLANYQEIVPIDQFAAVLARFSFLRVLHLYDIFKQFSFDRGGNLEVQREVNMNDQHEVGAAVTKNNVLRCTSCIAKEVPSLEAFYVSEQFYGVDNQLHKGWLYVVGAERKAEGELKKVIQ</sequence>
<dbReference type="HOGENOM" id="CLU_612579_0_0_1"/>
<name>A0A0D0C394_9AGAR</name>
<dbReference type="AlphaFoldDB" id="A0A0D0C394"/>
<reference evidence="1 2" key="1">
    <citation type="submission" date="2014-04" db="EMBL/GenBank/DDBJ databases">
        <title>Evolutionary Origins and Diversification of the Mycorrhizal Mutualists.</title>
        <authorList>
            <consortium name="DOE Joint Genome Institute"/>
            <consortium name="Mycorrhizal Genomics Consortium"/>
            <person name="Kohler A."/>
            <person name="Kuo A."/>
            <person name="Nagy L.G."/>
            <person name="Floudas D."/>
            <person name="Copeland A."/>
            <person name="Barry K.W."/>
            <person name="Cichocki N."/>
            <person name="Veneault-Fourrey C."/>
            <person name="LaButti K."/>
            <person name="Lindquist E.A."/>
            <person name="Lipzen A."/>
            <person name="Lundell T."/>
            <person name="Morin E."/>
            <person name="Murat C."/>
            <person name="Riley R."/>
            <person name="Ohm R."/>
            <person name="Sun H."/>
            <person name="Tunlid A."/>
            <person name="Henrissat B."/>
            <person name="Grigoriev I.V."/>
            <person name="Hibbett D.S."/>
            <person name="Martin F."/>
        </authorList>
    </citation>
    <scope>NUCLEOTIDE SEQUENCE [LARGE SCALE GENOMIC DNA]</scope>
    <source>
        <strain evidence="1 2">FD-317 M1</strain>
    </source>
</reference>
<organism evidence="1 2">
    <name type="scientific">Collybiopsis luxurians FD-317 M1</name>
    <dbReference type="NCBI Taxonomy" id="944289"/>
    <lineage>
        <taxon>Eukaryota</taxon>
        <taxon>Fungi</taxon>
        <taxon>Dikarya</taxon>
        <taxon>Basidiomycota</taxon>
        <taxon>Agaricomycotina</taxon>
        <taxon>Agaricomycetes</taxon>
        <taxon>Agaricomycetidae</taxon>
        <taxon>Agaricales</taxon>
        <taxon>Marasmiineae</taxon>
        <taxon>Omphalotaceae</taxon>
        <taxon>Collybiopsis</taxon>
        <taxon>Collybiopsis luxurians</taxon>
    </lineage>
</organism>
<dbReference type="OrthoDB" id="3061864at2759"/>
<gene>
    <name evidence="1" type="ORF">GYMLUDRAFT_77894</name>
</gene>
<evidence type="ECO:0000313" key="2">
    <source>
        <dbReference type="Proteomes" id="UP000053593"/>
    </source>
</evidence>
<protein>
    <submittedName>
        <fullName evidence="1">Uncharacterized protein</fullName>
    </submittedName>
</protein>
<accession>A0A0D0C394</accession>
<dbReference type="EMBL" id="KN834845">
    <property type="protein sequence ID" value="KIK52302.1"/>
    <property type="molecule type" value="Genomic_DNA"/>
</dbReference>
<evidence type="ECO:0000313" key="1">
    <source>
        <dbReference type="EMBL" id="KIK52302.1"/>
    </source>
</evidence>
<dbReference type="Proteomes" id="UP000053593">
    <property type="component" value="Unassembled WGS sequence"/>
</dbReference>
<keyword evidence="2" id="KW-1185">Reference proteome</keyword>
<proteinExistence type="predicted"/>